<name>A0A8A1LYG1_AJECA</name>
<evidence type="ECO:0000313" key="1">
    <source>
        <dbReference type="EMBL" id="QSS58275.1"/>
    </source>
</evidence>
<dbReference type="EMBL" id="CP069109">
    <property type="protein sequence ID" value="QSS58275.1"/>
    <property type="molecule type" value="Genomic_DNA"/>
</dbReference>
<dbReference type="VEuPathDB" id="FungiDB:I7I51_07698"/>
<gene>
    <name evidence="1" type="ORF">I7I51_07698</name>
</gene>
<protein>
    <submittedName>
        <fullName evidence="1">Uncharacterized protein</fullName>
    </submittedName>
</protein>
<dbReference type="AlphaFoldDB" id="A0A8A1LYG1"/>
<dbReference type="Proteomes" id="UP000663671">
    <property type="component" value="Chromosome 2"/>
</dbReference>
<reference evidence="1" key="1">
    <citation type="submission" date="2021-01" db="EMBL/GenBank/DDBJ databases">
        <title>Chromosome-level genome assembly of a human fungal pathogen reveals clustering of transcriptionally co-regulated genes.</title>
        <authorList>
            <person name="Voorhies M."/>
            <person name="Cohen S."/>
            <person name="Shea T.P."/>
            <person name="Petrus S."/>
            <person name="Munoz J.F."/>
            <person name="Poplawski S."/>
            <person name="Goldman W.E."/>
            <person name="Michael T."/>
            <person name="Cuomo C.A."/>
            <person name="Sil A."/>
            <person name="Beyhan S."/>
        </authorList>
    </citation>
    <scope>NUCLEOTIDE SEQUENCE</scope>
    <source>
        <strain evidence="1">WU24</strain>
    </source>
</reference>
<accession>A0A8A1LYG1</accession>
<evidence type="ECO:0000313" key="2">
    <source>
        <dbReference type="Proteomes" id="UP000663671"/>
    </source>
</evidence>
<proteinExistence type="predicted"/>
<organism evidence="1 2">
    <name type="scientific">Ajellomyces capsulatus</name>
    <name type="common">Darling's disease fungus</name>
    <name type="synonym">Histoplasma capsulatum</name>
    <dbReference type="NCBI Taxonomy" id="5037"/>
    <lineage>
        <taxon>Eukaryota</taxon>
        <taxon>Fungi</taxon>
        <taxon>Dikarya</taxon>
        <taxon>Ascomycota</taxon>
        <taxon>Pezizomycotina</taxon>
        <taxon>Eurotiomycetes</taxon>
        <taxon>Eurotiomycetidae</taxon>
        <taxon>Onygenales</taxon>
        <taxon>Ajellomycetaceae</taxon>
        <taxon>Histoplasma</taxon>
    </lineage>
</organism>
<sequence>MPTRVQEMVFIGNGCAASCCSFEESEPLRIPEDCKATTQLEVLCHPIVKLVAGCRSRRPKIYYSYDLAPGLSPE</sequence>